<dbReference type="SUPFAM" id="SSF52058">
    <property type="entry name" value="L domain-like"/>
    <property type="match status" value="2"/>
</dbReference>
<sequence>MADASDNEDYREKVDGGVLDLSSKDLYRVPPQIVNGIGPDITKLVLDFNDIKELPASFGEVCINLQVLSLVGNLLAELPPSIGNLSQLKELHVNENNLKILPDSFCCLYDLEVLKLTGNQLQELPDNFGEIRSLKIFYCDENRLVKLPLTLGLLSKLQVMELEDNSLVVIQEGIGQLRSLKIFNVSNNKLEKIHDSFGDLENLEVVDLSGNHMENLPDHFNSAHCVLKFYADRNKLTDVPLWLADMREALEISMSDNQFSKCALSEKMGSTCSKLTLLDMGGNFMDRLPDSFGSMNNIRTLKLGSCIGELERRAFQNGNWLTYLPESFCDLTKLSALYLDENLLQELPENFGNLVNLEFLDLGQNALHELPDSFCKLKSLKVCQMSKNKIQILPSEFGDLSSLEDLRLDNNLLEELPQSFNKLTGLKSLDLFNNKLTEIPDALNNFKQLVRLDLSENRFNIPWYDVPQIVTQSKYPQRDPELKDNWRGRARQDLSMLGDKVIKVDVSEDGVDFEAPAKDLGFSENLLRDAVDHGMSFWRSHEGKGRRQKFVRKDDFKFLEVRNRKYYRGDEKGEEESESEKEEEENEEDDYEPPIFQPRNVTEPVSNTMDDGYKAIAGAMEGENWDDELEEVVDPFNVQYDDNYFNNIYQHPRPKTLAEAGYVVDDYLCLPYDIHVQPVSKDRAEQQIEDGQFDDDSEEDGT</sequence>
<dbReference type="InterPro" id="IPR050216">
    <property type="entry name" value="LRR_domain-containing"/>
</dbReference>
<evidence type="ECO:0000313" key="6">
    <source>
        <dbReference type="Proteomes" id="UP000005408"/>
    </source>
</evidence>
<reference evidence="5" key="1">
    <citation type="submission" date="2022-08" db="UniProtKB">
        <authorList>
            <consortium name="EnsemblMetazoa"/>
        </authorList>
    </citation>
    <scope>IDENTIFICATION</scope>
    <source>
        <strain evidence="5">05x7-T-G4-1.051#20</strain>
    </source>
</reference>
<keyword evidence="6" id="KW-1185">Reference proteome</keyword>
<dbReference type="AlphaFoldDB" id="A0A8W8HMB7"/>
<feature type="region of interest" description="Disordered" evidence="3">
    <location>
        <begin position="681"/>
        <end position="702"/>
    </location>
</feature>
<dbReference type="SMART" id="SM00364">
    <property type="entry name" value="LRR_BAC"/>
    <property type="match status" value="9"/>
</dbReference>
<dbReference type="Gene3D" id="3.80.10.10">
    <property type="entry name" value="Ribonuclease Inhibitor"/>
    <property type="match status" value="3"/>
</dbReference>
<feature type="compositionally biased region" description="Acidic residues" evidence="3">
    <location>
        <begin position="687"/>
        <end position="702"/>
    </location>
</feature>
<evidence type="ECO:0000256" key="1">
    <source>
        <dbReference type="ARBA" id="ARBA00022614"/>
    </source>
</evidence>
<dbReference type="InterPro" id="IPR003591">
    <property type="entry name" value="Leu-rich_rpt_typical-subtyp"/>
</dbReference>
<dbReference type="PANTHER" id="PTHR48051:SF1">
    <property type="entry name" value="RAS SUPPRESSOR PROTEIN 1"/>
    <property type="match status" value="1"/>
</dbReference>
<dbReference type="InterPro" id="IPR001611">
    <property type="entry name" value="Leu-rich_rpt"/>
</dbReference>
<keyword evidence="2" id="KW-0677">Repeat</keyword>
<feature type="domain" description="Disease resistance R13L4/SHOC-2-like LRR" evidence="4">
    <location>
        <begin position="327"/>
        <end position="408"/>
    </location>
</feature>
<evidence type="ECO:0000256" key="3">
    <source>
        <dbReference type="SAM" id="MobiDB-lite"/>
    </source>
</evidence>
<dbReference type="OMA" id="NDEWIAM"/>
<keyword evidence="1" id="KW-0433">Leucine-rich repeat</keyword>
<feature type="compositionally biased region" description="Acidic residues" evidence="3">
    <location>
        <begin position="572"/>
        <end position="592"/>
    </location>
</feature>
<dbReference type="Proteomes" id="UP000005408">
    <property type="component" value="Unassembled WGS sequence"/>
</dbReference>
<name>A0A8W8HMB7_MAGGI</name>
<dbReference type="PANTHER" id="PTHR48051">
    <property type="match status" value="1"/>
</dbReference>
<evidence type="ECO:0000256" key="2">
    <source>
        <dbReference type="ARBA" id="ARBA00022737"/>
    </source>
</evidence>
<accession>A0A8W8HMB7</accession>
<dbReference type="OrthoDB" id="2021138at2759"/>
<evidence type="ECO:0000259" key="4">
    <source>
        <dbReference type="Pfam" id="PF23598"/>
    </source>
</evidence>
<dbReference type="InterPro" id="IPR032675">
    <property type="entry name" value="LRR_dom_sf"/>
</dbReference>
<proteinExistence type="predicted"/>
<dbReference type="EnsemblMetazoa" id="G1025.1">
    <property type="protein sequence ID" value="G1025.1:cds"/>
    <property type="gene ID" value="G1025"/>
</dbReference>
<protein>
    <recommendedName>
        <fullName evidence="4">Disease resistance R13L4/SHOC-2-like LRR domain-containing protein</fullName>
    </recommendedName>
</protein>
<organism evidence="5 6">
    <name type="scientific">Magallana gigas</name>
    <name type="common">Pacific oyster</name>
    <name type="synonym">Crassostrea gigas</name>
    <dbReference type="NCBI Taxonomy" id="29159"/>
    <lineage>
        <taxon>Eukaryota</taxon>
        <taxon>Metazoa</taxon>
        <taxon>Spiralia</taxon>
        <taxon>Lophotrochozoa</taxon>
        <taxon>Mollusca</taxon>
        <taxon>Bivalvia</taxon>
        <taxon>Autobranchia</taxon>
        <taxon>Pteriomorphia</taxon>
        <taxon>Ostreida</taxon>
        <taxon>Ostreoidea</taxon>
        <taxon>Ostreidae</taxon>
        <taxon>Magallana</taxon>
    </lineage>
</organism>
<dbReference type="Pfam" id="PF23598">
    <property type="entry name" value="LRR_14"/>
    <property type="match status" value="2"/>
</dbReference>
<feature type="domain" description="Disease resistance R13L4/SHOC-2-like LRR" evidence="4">
    <location>
        <begin position="97"/>
        <end position="244"/>
    </location>
</feature>
<feature type="region of interest" description="Disordered" evidence="3">
    <location>
        <begin position="568"/>
        <end position="607"/>
    </location>
</feature>
<dbReference type="PROSITE" id="PS51450">
    <property type="entry name" value="LRR"/>
    <property type="match status" value="2"/>
</dbReference>
<dbReference type="SMART" id="SM00369">
    <property type="entry name" value="LRR_TYP"/>
    <property type="match status" value="11"/>
</dbReference>
<dbReference type="InterPro" id="IPR055414">
    <property type="entry name" value="LRR_R13L4/SHOC2-like"/>
</dbReference>
<evidence type="ECO:0000313" key="5">
    <source>
        <dbReference type="EnsemblMetazoa" id="G1025.1:cds"/>
    </source>
</evidence>
<dbReference type="Pfam" id="PF00560">
    <property type="entry name" value="LRR_1"/>
    <property type="match status" value="1"/>
</dbReference>
<dbReference type="GO" id="GO:0005737">
    <property type="term" value="C:cytoplasm"/>
    <property type="evidence" value="ECO:0007669"/>
    <property type="project" value="TreeGrafter"/>
</dbReference>